<protein>
    <submittedName>
        <fullName evidence="2">Uncharacterized protein</fullName>
    </submittedName>
</protein>
<reference evidence="2 3" key="1">
    <citation type="submission" date="2010-08" db="EMBL/GenBank/DDBJ databases">
        <title>Complete sequence of Clostridium cellulovorans 743B.</title>
        <authorList>
            <consortium name="US DOE Joint Genome Institute"/>
            <person name="Lucas S."/>
            <person name="Copeland A."/>
            <person name="Lapidus A."/>
            <person name="Cheng J.-F."/>
            <person name="Bruce D."/>
            <person name="Goodwin L."/>
            <person name="Pitluck S."/>
            <person name="Chertkov O."/>
            <person name="Detter J.C."/>
            <person name="Han C."/>
            <person name="Tapia R."/>
            <person name="Land M."/>
            <person name="Hauser L."/>
            <person name="Chang Y.-J."/>
            <person name="Jeffries C."/>
            <person name="Kyrpides N."/>
            <person name="Ivanova N."/>
            <person name="Mikhailova N."/>
            <person name="Hemme C.L."/>
            <person name="Woyke T."/>
        </authorList>
    </citation>
    <scope>NUCLEOTIDE SEQUENCE [LARGE SCALE GENOMIC DNA]</scope>
    <source>
        <strain evidence="3">ATCC 35296 / DSM 3052 / OCM 3 / 743B</strain>
    </source>
</reference>
<dbReference type="Proteomes" id="UP000002730">
    <property type="component" value="Chromosome"/>
</dbReference>
<keyword evidence="1" id="KW-1133">Transmembrane helix</keyword>
<keyword evidence="1" id="KW-0472">Membrane</keyword>
<name>D9SL04_CLOC7</name>
<evidence type="ECO:0000313" key="2">
    <source>
        <dbReference type="EMBL" id="ADL53576.1"/>
    </source>
</evidence>
<dbReference type="AlphaFoldDB" id="D9SL04"/>
<proteinExistence type="predicted"/>
<dbReference type="STRING" id="573061.Clocel_3910"/>
<feature type="transmembrane region" description="Helical" evidence="1">
    <location>
        <begin position="7"/>
        <end position="26"/>
    </location>
</feature>
<evidence type="ECO:0000313" key="3">
    <source>
        <dbReference type="Proteomes" id="UP000002730"/>
    </source>
</evidence>
<feature type="transmembrane region" description="Helical" evidence="1">
    <location>
        <begin position="96"/>
        <end position="114"/>
    </location>
</feature>
<feature type="transmembrane region" description="Helical" evidence="1">
    <location>
        <begin position="72"/>
        <end position="90"/>
    </location>
</feature>
<keyword evidence="3" id="KW-1185">Reference proteome</keyword>
<feature type="transmembrane region" description="Helical" evidence="1">
    <location>
        <begin position="41"/>
        <end position="60"/>
    </location>
</feature>
<evidence type="ECO:0000256" key="1">
    <source>
        <dbReference type="SAM" id="Phobius"/>
    </source>
</evidence>
<accession>D9SL04</accession>
<sequence length="143" mass="17178">MLRNNIVTFINQVILHLLSIGIYIYLTEIFPLDYPDSKYTNAIYVASICVIFFLYIISAFMLRLKNKWYKNFISILMSFPVTVYFLYLYYWNFENILEMVGISLVPMIFLWLVLQFKQLMYNLMNDTKVQKVDVEKSQAKFKI</sequence>
<dbReference type="HOGENOM" id="CLU_1802730_0_0_9"/>
<dbReference type="RefSeq" id="WP_010073917.1">
    <property type="nucleotide sequence ID" value="NC_014393.1"/>
</dbReference>
<dbReference type="KEGG" id="ccb:Clocel_3910"/>
<organism evidence="2 3">
    <name type="scientific">Clostridium cellulovorans (strain ATCC 35296 / DSM 3052 / OCM 3 / 743B)</name>
    <dbReference type="NCBI Taxonomy" id="573061"/>
    <lineage>
        <taxon>Bacteria</taxon>
        <taxon>Bacillati</taxon>
        <taxon>Bacillota</taxon>
        <taxon>Clostridia</taxon>
        <taxon>Eubacteriales</taxon>
        <taxon>Clostridiaceae</taxon>
        <taxon>Clostridium</taxon>
    </lineage>
</organism>
<dbReference type="EMBL" id="CP002160">
    <property type="protein sequence ID" value="ADL53576.1"/>
    <property type="molecule type" value="Genomic_DNA"/>
</dbReference>
<gene>
    <name evidence="2" type="ordered locus">Clocel_3910</name>
</gene>
<keyword evidence="1" id="KW-0812">Transmembrane</keyword>